<proteinExistence type="predicted"/>
<keyword evidence="2" id="KW-1185">Reference proteome</keyword>
<evidence type="ECO:0000313" key="2">
    <source>
        <dbReference type="Proteomes" id="UP000222907"/>
    </source>
</evidence>
<organism evidence="1 2">
    <name type="scientific">Acinetobacter phage YMC11/11/R3177</name>
    <dbReference type="NCBI Taxonomy" id="1628721"/>
    <lineage>
        <taxon>Viruses</taxon>
        <taxon>Duplodnaviria</taxon>
        <taxon>Heunggongvirae</taxon>
        <taxon>Uroviricota</taxon>
        <taxon>Caudoviricetes</taxon>
        <taxon>Vieuvirus</taxon>
        <taxon>Vieuvirus R3177</taxon>
    </lineage>
</organism>
<sequence length="65" mass="7530">MSKKKAKPLHEVSWLTMGKTKEYEELKADIQHVCKDVQGFIKEIAVNDIVQTFLKHGYVVVKKKD</sequence>
<dbReference type="EMBL" id="KP861230">
    <property type="protein sequence ID" value="AJT61365.1"/>
    <property type="molecule type" value="Genomic_DNA"/>
</dbReference>
<evidence type="ECO:0000313" key="1">
    <source>
        <dbReference type="EMBL" id="AJT61365.1"/>
    </source>
</evidence>
<accession>A0A0D4DBU9</accession>
<protein>
    <submittedName>
        <fullName evidence="1">Uncharacterized protein</fullName>
    </submittedName>
</protein>
<reference evidence="1 2" key="1">
    <citation type="journal article" date="2015" name="Arch. Virol.">
        <title>Complete genome sequence of the siphoviral bacteriophage ??-R3177, which lyses an OXA-66-producing carbapenem-resistant Acinetobacter baumannii isolate.</title>
        <authorList>
            <person name="Jeon J."/>
            <person name="D'Souza R."/>
            <person name="Pinto N."/>
            <person name="Ryu C.M."/>
            <person name="Park J.H."/>
            <person name="Yong D."/>
            <person name="Lee K."/>
        </authorList>
    </citation>
    <scope>NUCLEOTIDE SEQUENCE [LARGE SCALE GENOMIC DNA]</scope>
</reference>
<gene>
    <name evidence="1" type="ORF">ABA3177_00490</name>
</gene>
<dbReference type="Proteomes" id="UP000222907">
    <property type="component" value="Segment"/>
</dbReference>
<name>A0A0D4DBU9_9CAUD</name>